<dbReference type="AlphaFoldDB" id="A0A916ZQ57"/>
<dbReference type="InterPro" id="IPR038607">
    <property type="entry name" value="PhoD-like_sf"/>
</dbReference>
<dbReference type="Gene3D" id="2.60.40.380">
    <property type="entry name" value="Purple acid phosphatase-like, N-terminal"/>
    <property type="match status" value="1"/>
</dbReference>
<dbReference type="Gene3D" id="3.60.21.70">
    <property type="entry name" value="PhoD-like phosphatase"/>
    <property type="match status" value="1"/>
</dbReference>
<dbReference type="CDD" id="cd07389">
    <property type="entry name" value="MPP_PhoD"/>
    <property type="match status" value="1"/>
</dbReference>
<evidence type="ECO:0000259" key="1">
    <source>
        <dbReference type="Pfam" id="PF09423"/>
    </source>
</evidence>
<sequence length="526" mass="57898">MTIVIKGGLTRRGFLGSTAAGALALGFGGLALPGYSRAASRPQQPSGVQSGDIAADRGVMWARADRPSRAVIEWSTTESFKDAHRLPALDALPETDFAVKILAEGLPADQDIFWRATFTDLSDVNAVSEPLTGHFRTAPTEKRDVSFVWSGDTAGQGWGIDEARGGMKIYSTMLKHRPDFFIHSGDTIYADGVIKEEVDLPDGTKWKNVVTPAKSKVAETLEEYRGQYLYNLMDANMRAFNAAVPMLVQWDDHEVTNNWSDSKVLGEAYKEKSIHALSANAARAFHEMMPIATSLQEPQRVYRKVAYGPLLDVFFLDMRTYRGPNGANLEAEEGPVSAFLGPVQLAWLKRELKASKATWKVIAADMPLSLVVWDDFKNKKGFEAVANSENGKPLGRELEFAALLKFMKDEKIANTVWLTADVHYTAAHYYNPEKAAFQDFEPFWEFVSGPLHSGTFGPNDLDMTFGPEVRYAKAPSAEQGQNLSPAAGMQFFGHVAIDAASEVMTVTLRDTADVALWSTDLQPKKA</sequence>
<dbReference type="PANTHER" id="PTHR43606:SF1">
    <property type="entry name" value="PHOD-LIKE PHOSPHATASE METALLOPHOSPHATASE DOMAIN-CONTAINING PROTEIN"/>
    <property type="match status" value="1"/>
</dbReference>
<dbReference type="NCBIfam" id="TIGR01409">
    <property type="entry name" value="TAT_signal_seq"/>
    <property type="match status" value="1"/>
</dbReference>
<dbReference type="InterPro" id="IPR032093">
    <property type="entry name" value="PhoD_N"/>
</dbReference>
<evidence type="ECO:0000313" key="3">
    <source>
        <dbReference type="EMBL" id="GGE08615.1"/>
    </source>
</evidence>
<dbReference type="SUPFAM" id="SSF56300">
    <property type="entry name" value="Metallo-dependent phosphatases"/>
    <property type="match status" value="1"/>
</dbReference>
<dbReference type="PROSITE" id="PS51318">
    <property type="entry name" value="TAT"/>
    <property type="match status" value="1"/>
</dbReference>
<evidence type="ECO:0000259" key="2">
    <source>
        <dbReference type="Pfam" id="PF16655"/>
    </source>
</evidence>
<dbReference type="PANTHER" id="PTHR43606">
    <property type="entry name" value="PHOSPHATASE, PUTATIVE (AFU_ORTHOLOGUE AFUA_6G08710)-RELATED"/>
    <property type="match status" value="1"/>
</dbReference>
<dbReference type="Proteomes" id="UP000644699">
    <property type="component" value="Unassembled WGS sequence"/>
</dbReference>
<evidence type="ECO:0000313" key="4">
    <source>
        <dbReference type="Proteomes" id="UP000644699"/>
    </source>
</evidence>
<organism evidence="3 4">
    <name type="scientific">Aureimonas endophytica</name>
    <dbReference type="NCBI Taxonomy" id="2027858"/>
    <lineage>
        <taxon>Bacteria</taxon>
        <taxon>Pseudomonadati</taxon>
        <taxon>Pseudomonadota</taxon>
        <taxon>Alphaproteobacteria</taxon>
        <taxon>Hyphomicrobiales</taxon>
        <taxon>Aurantimonadaceae</taxon>
        <taxon>Aureimonas</taxon>
    </lineage>
</organism>
<dbReference type="InterPro" id="IPR019546">
    <property type="entry name" value="TAT_signal_bac_arc"/>
</dbReference>
<dbReference type="Pfam" id="PF16655">
    <property type="entry name" value="PhoD_N"/>
    <property type="match status" value="1"/>
</dbReference>
<reference evidence="3" key="2">
    <citation type="submission" date="2020-09" db="EMBL/GenBank/DDBJ databases">
        <authorList>
            <person name="Sun Q."/>
            <person name="Zhou Y."/>
        </authorList>
    </citation>
    <scope>NUCLEOTIDE SEQUENCE</scope>
    <source>
        <strain evidence="3">CGMCC 1.15367</strain>
    </source>
</reference>
<dbReference type="RefSeq" id="WP_188909747.1">
    <property type="nucleotide sequence ID" value="NZ_BMIQ01000004.1"/>
</dbReference>
<dbReference type="InterPro" id="IPR029052">
    <property type="entry name" value="Metallo-depent_PP-like"/>
</dbReference>
<keyword evidence="4" id="KW-1185">Reference proteome</keyword>
<dbReference type="EMBL" id="BMIQ01000004">
    <property type="protein sequence ID" value="GGE08615.1"/>
    <property type="molecule type" value="Genomic_DNA"/>
</dbReference>
<gene>
    <name evidence="3" type="ORF">GCM10011390_29630</name>
</gene>
<feature type="domain" description="PhoD-like phosphatase metallophosphatase" evidence="1">
    <location>
        <begin position="149"/>
        <end position="507"/>
    </location>
</feature>
<accession>A0A916ZQ57</accession>
<reference evidence="3" key="1">
    <citation type="journal article" date="2014" name="Int. J. Syst. Evol. Microbiol.">
        <title>Complete genome sequence of Corynebacterium casei LMG S-19264T (=DSM 44701T), isolated from a smear-ripened cheese.</title>
        <authorList>
            <consortium name="US DOE Joint Genome Institute (JGI-PGF)"/>
            <person name="Walter F."/>
            <person name="Albersmeier A."/>
            <person name="Kalinowski J."/>
            <person name="Ruckert C."/>
        </authorList>
    </citation>
    <scope>NUCLEOTIDE SEQUENCE</scope>
    <source>
        <strain evidence="3">CGMCC 1.15367</strain>
    </source>
</reference>
<proteinExistence type="predicted"/>
<dbReference type="Pfam" id="PF09423">
    <property type="entry name" value="PhoD"/>
    <property type="match status" value="1"/>
</dbReference>
<feature type="domain" description="Phospholipase D N-terminal" evidence="2">
    <location>
        <begin position="47"/>
        <end position="137"/>
    </location>
</feature>
<dbReference type="InterPro" id="IPR052900">
    <property type="entry name" value="Phospholipid_Metab_Enz"/>
</dbReference>
<protein>
    <submittedName>
        <fullName evidence="3">Alkaline phosphatase</fullName>
    </submittedName>
</protein>
<name>A0A916ZQ57_9HYPH</name>
<dbReference type="InterPro" id="IPR018946">
    <property type="entry name" value="PhoD-like_MPP"/>
</dbReference>
<dbReference type="InterPro" id="IPR006311">
    <property type="entry name" value="TAT_signal"/>
</dbReference>
<comment type="caution">
    <text evidence="3">The sequence shown here is derived from an EMBL/GenBank/DDBJ whole genome shotgun (WGS) entry which is preliminary data.</text>
</comment>